<keyword evidence="2" id="KW-1185">Reference proteome</keyword>
<dbReference type="Gene3D" id="2.40.128.20">
    <property type="match status" value="1"/>
</dbReference>
<evidence type="ECO:0000313" key="1">
    <source>
        <dbReference type="EMBL" id="RVT61520.1"/>
    </source>
</evidence>
<dbReference type="EMBL" id="RZTZ01000005">
    <property type="protein sequence ID" value="RVT61520.1"/>
    <property type="molecule type" value="Genomic_DNA"/>
</dbReference>
<dbReference type="AlphaFoldDB" id="A0A437K9X5"/>
<dbReference type="Pfam" id="PF09148">
    <property type="entry name" value="DUF1934"/>
    <property type="match status" value="1"/>
</dbReference>
<name>A0A437K9X5_9BACI</name>
<dbReference type="InterPro" id="IPR015231">
    <property type="entry name" value="DUF1934"/>
</dbReference>
<accession>A0A437K9X5</accession>
<reference evidence="1 2" key="1">
    <citation type="submission" date="2019-01" db="EMBL/GenBank/DDBJ databases">
        <title>Bacillus sp. M5HDSG1-1, whole genome shotgun sequence.</title>
        <authorList>
            <person name="Tuo L."/>
        </authorList>
    </citation>
    <scope>NUCLEOTIDE SEQUENCE [LARGE SCALE GENOMIC DNA]</scope>
    <source>
        <strain evidence="1 2">M5HDSG1-1</strain>
    </source>
</reference>
<evidence type="ECO:0000313" key="2">
    <source>
        <dbReference type="Proteomes" id="UP000288024"/>
    </source>
</evidence>
<sequence length="149" mass="16644">MLPLSNGQAPIKIHVTTNIYNGSSKDSIEWVGFGQYLEKDGSSYIKYEEEIEEGTIKTIVKVSGNEGLILRSGAVKMRLAFLLNKKRNGSYETPYGTFLMVTDTKRLGMEKEAHSPSGLIDILYDLNTNGNKNGTYHMTINFKEETVQA</sequence>
<proteinExistence type="predicted"/>
<dbReference type="InterPro" id="IPR012674">
    <property type="entry name" value="Calycin"/>
</dbReference>
<dbReference type="SUPFAM" id="SSF50814">
    <property type="entry name" value="Lipocalins"/>
    <property type="match status" value="1"/>
</dbReference>
<protein>
    <submittedName>
        <fullName evidence="1">DUF1934 domain-containing protein</fullName>
    </submittedName>
</protein>
<gene>
    <name evidence="1" type="ORF">EM808_14815</name>
</gene>
<comment type="caution">
    <text evidence="1">The sequence shown here is derived from an EMBL/GenBank/DDBJ whole genome shotgun (WGS) entry which is preliminary data.</text>
</comment>
<dbReference type="Proteomes" id="UP000288024">
    <property type="component" value="Unassembled WGS sequence"/>
</dbReference>
<organism evidence="1 2">
    <name type="scientific">Niallia taxi</name>
    <dbReference type="NCBI Taxonomy" id="2499688"/>
    <lineage>
        <taxon>Bacteria</taxon>
        <taxon>Bacillati</taxon>
        <taxon>Bacillota</taxon>
        <taxon>Bacilli</taxon>
        <taxon>Bacillales</taxon>
        <taxon>Bacillaceae</taxon>
        <taxon>Niallia</taxon>
    </lineage>
</organism>